<proteinExistence type="predicted"/>
<evidence type="ECO:0000313" key="1">
    <source>
        <dbReference type="EnsemblMetazoa" id="GAUT017466-PA"/>
    </source>
</evidence>
<dbReference type="VEuPathDB" id="VectorBase:GAUT017466"/>
<dbReference type="EnsemblMetazoa" id="GAUT017466-RA">
    <property type="protein sequence ID" value="GAUT017466-PA"/>
    <property type="gene ID" value="GAUT017466"/>
</dbReference>
<sequence length="154" mass="16652">MYTYSITTIEINMCHIKCKIENKIHLICCLFTIGSQSSSQLISWYFKRIQNSLATKLTEIMTALHQTTATALHMATALLLANVLHPVTALHQTTALHMATALLLANVLHPTTAAAAAAAAATTTSGKGTTTITIIIMNDNHCMKSGKMLNNEIL</sequence>
<dbReference type="Proteomes" id="UP000078200">
    <property type="component" value="Unassembled WGS sequence"/>
</dbReference>
<reference evidence="1" key="1">
    <citation type="submission" date="2020-05" db="UniProtKB">
        <authorList>
            <consortium name="EnsemblMetazoa"/>
        </authorList>
    </citation>
    <scope>IDENTIFICATION</scope>
    <source>
        <strain evidence="1">TTRI</strain>
    </source>
</reference>
<name>A0A1A9UVV4_GLOAU</name>
<evidence type="ECO:0000313" key="2">
    <source>
        <dbReference type="Proteomes" id="UP000078200"/>
    </source>
</evidence>
<dbReference type="AlphaFoldDB" id="A0A1A9UVV4"/>
<protein>
    <submittedName>
        <fullName evidence="1">Uncharacterized protein</fullName>
    </submittedName>
</protein>
<organism evidence="1 2">
    <name type="scientific">Glossina austeni</name>
    <name type="common">Savannah tsetse fly</name>
    <dbReference type="NCBI Taxonomy" id="7395"/>
    <lineage>
        <taxon>Eukaryota</taxon>
        <taxon>Metazoa</taxon>
        <taxon>Ecdysozoa</taxon>
        <taxon>Arthropoda</taxon>
        <taxon>Hexapoda</taxon>
        <taxon>Insecta</taxon>
        <taxon>Pterygota</taxon>
        <taxon>Neoptera</taxon>
        <taxon>Endopterygota</taxon>
        <taxon>Diptera</taxon>
        <taxon>Brachycera</taxon>
        <taxon>Muscomorpha</taxon>
        <taxon>Hippoboscoidea</taxon>
        <taxon>Glossinidae</taxon>
        <taxon>Glossina</taxon>
    </lineage>
</organism>
<keyword evidence="2" id="KW-1185">Reference proteome</keyword>
<accession>A0A1A9UVV4</accession>